<evidence type="ECO:0000259" key="9">
    <source>
        <dbReference type="Pfam" id="PF07715"/>
    </source>
</evidence>
<evidence type="ECO:0000256" key="5">
    <source>
        <dbReference type="ARBA" id="ARBA00023136"/>
    </source>
</evidence>
<name>A0A4U1CCE0_9SPHI</name>
<dbReference type="EMBL" id="SWBQ01000007">
    <property type="protein sequence ID" value="TKC03725.1"/>
    <property type="molecule type" value="Genomic_DNA"/>
</dbReference>
<comment type="caution">
    <text evidence="10">The sequence shown here is derived from an EMBL/GenBank/DDBJ whole genome shotgun (WGS) entry which is preliminary data.</text>
</comment>
<accession>A0A4U1CCE0</accession>
<comment type="similarity">
    <text evidence="7">Belongs to the TonB-dependent receptor family.</text>
</comment>
<dbReference type="InterPro" id="IPR039426">
    <property type="entry name" value="TonB-dep_rcpt-like"/>
</dbReference>
<evidence type="ECO:0000256" key="3">
    <source>
        <dbReference type="ARBA" id="ARBA00022452"/>
    </source>
</evidence>
<dbReference type="Proteomes" id="UP000307244">
    <property type="component" value="Unassembled WGS sequence"/>
</dbReference>
<dbReference type="InterPro" id="IPR008969">
    <property type="entry name" value="CarboxyPept-like_regulatory"/>
</dbReference>
<reference evidence="10 11" key="1">
    <citation type="submission" date="2019-04" db="EMBL/GenBank/DDBJ databases">
        <title>Pedobacter sp. RP-3-15 sp. nov., isolated from Arctic soil.</title>
        <authorList>
            <person name="Dahal R.H."/>
            <person name="Kim D.-U."/>
        </authorList>
    </citation>
    <scope>NUCLEOTIDE SEQUENCE [LARGE SCALE GENOMIC DNA]</scope>
    <source>
        <strain evidence="10 11">RP-3-15</strain>
    </source>
</reference>
<organism evidence="10 11">
    <name type="scientific">Pedobacter frigoris</name>
    <dbReference type="NCBI Taxonomy" id="2571272"/>
    <lineage>
        <taxon>Bacteria</taxon>
        <taxon>Pseudomonadati</taxon>
        <taxon>Bacteroidota</taxon>
        <taxon>Sphingobacteriia</taxon>
        <taxon>Sphingobacteriales</taxon>
        <taxon>Sphingobacteriaceae</taxon>
        <taxon>Pedobacter</taxon>
    </lineage>
</organism>
<keyword evidence="6 7" id="KW-0998">Cell outer membrane</keyword>
<evidence type="ECO:0000313" key="11">
    <source>
        <dbReference type="Proteomes" id="UP000307244"/>
    </source>
</evidence>
<feature type="domain" description="TonB-dependent receptor plug" evidence="9">
    <location>
        <begin position="116"/>
        <end position="254"/>
    </location>
</feature>
<dbReference type="Gene3D" id="2.40.170.20">
    <property type="entry name" value="TonB-dependent receptor, beta-barrel domain"/>
    <property type="match status" value="1"/>
</dbReference>
<dbReference type="OrthoDB" id="9768177at2"/>
<evidence type="ECO:0000313" key="10">
    <source>
        <dbReference type="EMBL" id="TKC03725.1"/>
    </source>
</evidence>
<dbReference type="InterPro" id="IPR023996">
    <property type="entry name" value="TonB-dep_OMP_SusC/RagA"/>
</dbReference>
<dbReference type="InterPro" id="IPR023997">
    <property type="entry name" value="TonB-dep_OMP_SusC/RagA_CS"/>
</dbReference>
<sequence length="1152" mass="123842">MKQMYLKCMALLLFSLITISAYAQKTVTGKVTDQSGAPLPGVSVLEKGTKNGASTNASGGYSISVKEGATLRFVSIGLTTKEVVVGSSTSLNVVLESSTSDLNEIVVTALGVKREKRALGYATQTVEGKDLTIAQAPTIAQGLMGKVAGLQISQAGGGAEGGSSRIVVRGNTTITGDNRALIIVDGVAINNDPINVNSNSGGGSVLGAVGADVGGYKDWGSGMNMVNPEDIENITVLKGPAAAALYGARGGNGVILITRKKGSNRQGLGVDYSFSTRNTDAFSMLDFQNEYGQGGVGSMTSSDQSKWFPKNGSGQRMQIGNNTNSAGNYTNNSHGPMPYPNAQDFYSYFSYPGSYSWGPRFDNQPIMFYDGVQRPYVGKPDNWKAYFPEGSVTSHNIAVNGGNEVATARLSYTRNDTKPNMINSNIQSNNFNLGSTLKISSKMSAEITSSYTNFKRLNAAGQGAGWQAAPVYSMARDYDPDLVFSQQFGANGERIDIGAMPTLANGPAYPWSTGYLNNQYWQLLKNNSDYTRNQFVSSLKLTADLTSWLNVTALGGLDNSNDVLEVRNTPIDVLGQIEGKYAQSLSKYLSRNLNAFARLHKDNLFKDINASLTLGGESFYRNDYAVSNSTSGNFVKPFIYALNNGATAPTAGEEVRYTKKINSVFGFLNLSYKNYLFLEGTLRKDWFSTLPMANNSIAYPSVNLGYVFTDHISGLQTSMPWLNFGKLKLSYAETGSDGSIDPYSIFNTLDGAVYNGSQAQSLPSNLKIDGIKPAKSRSFEAGINLGLFNNRLNIDLTAYSMKSFNQILGNPLPVSSGYSSITINTGSLGNKGLEFVVGGSPIKTQDFSWDISLSGAKSSTKVLGLSDGVNQLNLGNYFGGAGVSQRVKVGENYGTIYGKDFVYVDGQKEVKRALGTDGLPVTYSAGGKTYYAGTQWALTPDEVSIGNSQPFMTGGISNTFRYKNFSLYLLADAKIGGDTYFGSYAAAMGSGTIKETLKERNGGGLPYTYPDGTTANVGVDFGGVLVTRDNTGKILSTTPNTDVVHYLWYYAGTYSAWNHLGRPTSASVFENSWLKMREIALTYRVPQKLMQKTKVLQSLSVSLIGRDLFYIFTTIPKGLNPEGVNGIGNIQGIEYSSMPRVRSFGFSIKTSL</sequence>
<keyword evidence="4 7" id="KW-0812">Transmembrane</keyword>
<dbReference type="Gene3D" id="2.60.40.1120">
    <property type="entry name" value="Carboxypeptidase-like, regulatory domain"/>
    <property type="match status" value="1"/>
</dbReference>
<keyword evidence="2 7" id="KW-0813">Transport</keyword>
<dbReference type="NCBIfam" id="TIGR04056">
    <property type="entry name" value="OMP_RagA_SusC"/>
    <property type="match status" value="1"/>
</dbReference>
<dbReference type="GO" id="GO:0009279">
    <property type="term" value="C:cell outer membrane"/>
    <property type="evidence" value="ECO:0007669"/>
    <property type="project" value="UniProtKB-SubCell"/>
</dbReference>
<evidence type="ECO:0000256" key="2">
    <source>
        <dbReference type="ARBA" id="ARBA00022448"/>
    </source>
</evidence>
<dbReference type="Pfam" id="PF13715">
    <property type="entry name" value="CarbopepD_reg_2"/>
    <property type="match status" value="1"/>
</dbReference>
<proteinExistence type="inferred from homology"/>
<evidence type="ECO:0000256" key="7">
    <source>
        <dbReference type="PROSITE-ProRule" id="PRU01360"/>
    </source>
</evidence>
<dbReference type="InterPro" id="IPR036942">
    <property type="entry name" value="Beta-barrel_TonB_sf"/>
</dbReference>
<dbReference type="NCBIfam" id="TIGR04057">
    <property type="entry name" value="SusC_RagA_signa"/>
    <property type="match status" value="1"/>
</dbReference>
<evidence type="ECO:0000256" key="4">
    <source>
        <dbReference type="ARBA" id="ARBA00022692"/>
    </source>
</evidence>
<dbReference type="InterPro" id="IPR012910">
    <property type="entry name" value="Plug_dom"/>
</dbReference>
<keyword evidence="11" id="KW-1185">Reference proteome</keyword>
<dbReference type="AlphaFoldDB" id="A0A4U1CCE0"/>
<keyword evidence="5 7" id="KW-0472">Membrane</keyword>
<comment type="subcellular location">
    <subcellularLocation>
        <location evidence="1 7">Cell outer membrane</location>
        <topology evidence="1 7">Multi-pass membrane protein</topology>
    </subcellularLocation>
</comment>
<dbReference type="PROSITE" id="PS52016">
    <property type="entry name" value="TONB_DEPENDENT_REC_3"/>
    <property type="match status" value="1"/>
</dbReference>
<evidence type="ECO:0000256" key="6">
    <source>
        <dbReference type="ARBA" id="ARBA00023237"/>
    </source>
</evidence>
<gene>
    <name evidence="10" type="ORF">FA047_19375</name>
</gene>
<dbReference type="SUPFAM" id="SSF56935">
    <property type="entry name" value="Porins"/>
    <property type="match status" value="1"/>
</dbReference>
<dbReference type="InterPro" id="IPR037066">
    <property type="entry name" value="Plug_dom_sf"/>
</dbReference>
<evidence type="ECO:0000256" key="1">
    <source>
        <dbReference type="ARBA" id="ARBA00004571"/>
    </source>
</evidence>
<dbReference type="Pfam" id="PF07715">
    <property type="entry name" value="Plug"/>
    <property type="match status" value="1"/>
</dbReference>
<evidence type="ECO:0000256" key="8">
    <source>
        <dbReference type="SAM" id="SignalP"/>
    </source>
</evidence>
<dbReference type="RefSeq" id="WP_136837747.1">
    <property type="nucleotide sequence ID" value="NZ_SWBQ01000007.1"/>
</dbReference>
<feature type="signal peptide" evidence="8">
    <location>
        <begin position="1"/>
        <end position="23"/>
    </location>
</feature>
<dbReference type="Gene3D" id="2.170.130.10">
    <property type="entry name" value="TonB-dependent receptor, plug domain"/>
    <property type="match status" value="1"/>
</dbReference>
<keyword evidence="3 7" id="KW-1134">Transmembrane beta strand</keyword>
<protein>
    <submittedName>
        <fullName evidence="10">SusC/RagA family TonB-linked outer membrane protein</fullName>
    </submittedName>
</protein>
<dbReference type="SUPFAM" id="SSF49464">
    <property type="entry name" value="Carboxypeptidase regulatory domain-like"/>
    <property type="match status" value="1"/>
</dbReference>
<keyword evidence="8" id="KW-0732">Signal</keyword>
<feature type="chain" id="PRO_5020393060" evidence="8">
    <location>
        <begin position="24"/>
        <end position="1152"/>
    </location>
</feature>